<dbReference type="InParanoid" id="A0A0C3F7W5"/>
<protein>
    <recommendedName>
        <fullName evidence="9">FUN14 domain-containing protein</fullName>
    </recommendedName>
</protein>
<comment type="similarity">
    <text evidence="2">Belongs to the FUN14 family.</text>
</comment>
<keyword evidence="4 6" id="KW-1133">Transmembrane helix</keyword>
<reference evidence="8" key="2">
    <citation type="submission" date="2015-01" db="EMBL/GenBank/DDBJ databases">
        <title>Evolutionary Origins and Diversification of the Mycorrhizal Mutualists.</title>
        <authorList>
            <consortium name="DOE Joint Genome Institute"/>
            <consortium name="Mycorrhizal Genomics Consortium"/>
            <person name="Kohler A."/>
            <person name="Kuo A."/>
            <person name="Nagy L.G."/>
            <person name="Floudas D."/>
            <person name="Copeland A."/>
            <person name="Barry K.W."/>
            <person name="Cichocki N."/>
            <person name="Veneault-Fourrey C."/>
            <person name="LaButti K."/>
            <person name="Lindquist E.A."/>
            <person name="Lipzen A."/>
            <person name="Lundell T."/>
            <person name="Morin E."/>
            <person name="Murat C."/>
            <person name="Riley R."/>
            <person name="Ohm R."/>
            <person name="Sun H."/>
            <person name="Tunlid A."/>
            <person name="Henrissat B."/>
            <person name="Grigoriev I.V."/>
            <person name="Hibbett D.S."/>
            <person name="Martin F."/>
        </authorList>
    </citation>
    <scope>NUCLEOTIDE SEQUENCE [LARGE SCALE GENOMIC DNA]</scope>
    <source>
        <strain evidence="8">F 1598</strain>
    </source>
</reference>
<evidence type="ECO:0000256" key="3">
    <source>
        <dbReference type="ARBA" id="ARBA00022692"/>
    </source>
</evidence>
<comment type="subcellular location">
    <subcellularLocation>
        <location evidence="1">Membrane</location>
    </subcellularLocation>
</comment>
<feature type="transmembrane region" description="Helical" evidence="6">
    <location>
        <begin position="106"/>
        <end position="125"/>
    </location>
</feature>
<evidence type="ECO:0000313" key="8">
    <source>
        <dbReference type="Proteomes" id="UP000054166"/>
    </source>
</evidence>
<name>A0A0C3F7W5_PILCF</name>
<dbReference type="PANTHER" id="PTHR21346">
    <property type="entry name" value="FUN14 DOMAIN CONTAINING"/>
    <property type="match status" value="1"/>
</dbReference>
<dbReference type="Proteomes" id="UP000054166">
    <property type="component" value="Unassembled WGS sequence"/>
</dbReference>
<keyword evidence="3 6" id="KW-0812">Transmembrane</keyword>
<feature type="transmembrane region" description="Helical" evidence="6">
    <location>
        <begin position="66"/>
        <end position="85"/>
    </location>
</feature>
<proteinExistence type="inferred from homology"/>
<evidence type="ECO:0000256" key="6">
    <source>
        <dbReference type="SAM" id="Phobius"/>
    </source>
</evidence>
<evidence type="ECO:0000256" key="4">
    <source>
        <dbReference type="ARBA" id="ARBA00022989"/>
    </source>
</evidence>
<dbReference type="OrthoDB" id="163794at2759"/>
<dbReference type="AlphaFoldDB" id="A0A0C3F7W5"/>
<dbReference type="InterPro" id="IPR007014">
    <property type="entry name" value="FUN14"/>
</dbReference>
<dbReference type="Pfam" id="PF04930">
    <property type="entry name" value="FUN14"/>
    <property type="match status" value="1"/>
</dbReference>
<evidence type="ECO:0000256" key="1">
    <source>
        <dbReference type="ARBA" id="ARBA00004370"/>
    </source>
</evidence>
<dbReference type="HOGENOM" id="CLU_095425_0_0_1"/>
<sequence>MLLSFGPAFIRPFAGIRPVFARQFAVQGPYCSSRMIVPARFHIQRTLTTEAVSVARSIPRKGGLPFIFTAAGVAGIGFGLTRSQIHCDSPTQPQISEYPSPPTSTVNFYELSFGTVCGLCAGIFIKKGAKAVAFLLGSVFVLLQYLGSTSVVRIDWARMGSRFENLFYTRDSITGNKKAPNVFSLWNWLVDFLTANFQQRASFLAGLALGLRVG</sequence>
<dbReference type="EMBL" id="KN833002">
    <property type="protein sequence ID" value="KIM80735.1"/>
    <property type="molecule type" value="Genomic_DNA"/>
</dbReference>
<gene>
    <name evidence="7" type="ORF">PILCRDRAFT_9185</name>
</gene>
<reference evidence="7 8" key="1">
    <citation type="submission" date="2014-04" db="EMBL/GenBank/DDBJ databases">
        <authorList>
            <consortium name="DOE Joint Genome Institute"/>
            <person name="Kuo A."/>
            <person name="Tarkka M."/>
            <person name="Buscot F."/>
            <person name="Kohler A."/>
            <person name="Nagy L.G."/>
            <person name="Floudas D."/>
            <person name="Copeland A."/>
            <person name="Barry K.W."/>
            <person name="Cichocki N."/>
            <person name="Veneault-Fourrey C."/>
            <person name="LaButti K."/>
            <person name="Lindquist E.A."/>
            <person name="Lipzen A."/>
            <person name="Lundell T."/>
            <person name="Morin E."/>
            <person name="Murat C."/>
            <person name="Sun H."/>
            <person name="Tunlid A."/>
            <person name="Henrissat B."/>
            <person name="Grigoriev I.V."/>
            <person name="Hibbett D.S."/>
            <person name="Martin F."/>
            <person name="Nordberg H.P."/>
            <person name="Cantor M.N."/>
            <person name="Hua S.X."/>
        </authorList>
    </citation>
    <scope>NUCLEOTIDE SEQUENCE [LARGE SCALE GENOMIC DNA]</scope>
    <source>
        <strain evidence="7 8">F 1598</strain>
    </source>
</reference>
<evidence type="ECO:0008006" key="9">
    <source>
        <dbReference type="Google" id="ProtNLM"/>
    </source>
</evidence>
<keyword evidence="8" id="KW-1185">Reference proteome</keyword>
<dbReference type="GO" id="GO:0016020">
    <property type="term" value="C:membrane"/>
    <property type="evidence" value="ECO:0007669"/>
    <property type="project" value="UniProtKB-SubCell"/>
</dbReference>
<feature type="transmembrane region" description="Helical" evidence="6">
    <location>
        <begin position="131"/>
        <end position="152"/>
    </location>
</feature>
<evidence type="ECO:0000313" key="7">
    <source>
        <dbReference type="EMBL" id="KIM80735.1"/>
    </source>
</evidence>
<accession>A0A0C3F7W5</accession>
<dbReference type="STRING" id="765440.A0A0C3F7W5"/>
<evidence type="ECO:0000256" key="5">
    <source>
        <dbReference type="ARBA" id="ARBA00023136"/>
    </source>
</evidence>
<dbReference type="PANTHER" id="PTHR21346:SF10">
    <property type="entry name" value="TRANSMEMBRANE PROTEIN"/>
    <property type="match status" value="1"/>
</dbReference>
<organism evidence="7 8">
    <name type="scientific">Piloderma croceum (strain F 1598)</name>
    <dbReference type="NCBI Taxonomy" id="765440"/>
    <lineage>
        <taxon>Eukaryota</taxon>
        <taxon>Fungi</taxon>
        <taxon>Dikarya</taxon>
        <taxon>Basidiomycota</taxon>
        <taxon>Agaricomycotina</taxon>
        <taxon>Agaricomycetes</taxon>
        <taxon>Agaricomycetidae</taxon>
        <taxon>Atheliales</taxon>
        <taxon>Atheliaceae</taxon>
        <taxon>Piloderma</taxon>
    </lineage>
</organism>
<keyword evidence="5 6" id="KW-0472">Membrane</keyword>
<evidence type="ECO:0000256" key="2">
    <source>
        <dbReference type="ARBA" id="ARBA00009160"/>
    </source>
</evidence>